<keyword evidence="5" id="KW-1185">Reference proteome</keyword>
<dbReference type="AlphaFoldDB" id="A0A484MZF3"/>
<comment type="subcellular location">
    <subcellularLocation>
        <location evidence="1">Membrane</location>
        <topology evidence="1">Single-pass type I membrane protein</topology>
    </subcellularLocation>
</comment>
<evidence type="ECO:0000256" key="2">
    <source>
        <dbReference type="SAM" id="MobiDB-lite"/>
    </source>
</evidence>
<name>A0A484MZF3_9ASTE</name>
<dbReference type="GO" id="GO:0004674">
    <property type="term" value="F:protein serine/threonine kinase activity"/>
    <property type="evidence" value="ECO:0007669"/>
    <property type="project" value="TreeGrafter"/>
</dbReference>
<dbReference type="PROSITE" id="PS50011">
    <property type="entry name" value="PROTEIN_KINASE_DOM"/>
    <property type="match status" value="1"/>
</dbReference>
<gene>
    <name evidence="4" type="ORF">CCAM_LOCUS35342</name>
</gene>
<feature type="domain" description="Protein kinase" evidence="3">
    <location>
        <begin position="1"/>
        <end position="145"/>
    </location>
</feature>
<protein>
    <recommendedName>
        <fullName evidence="3">Protein kinase domain-containing protein</fullName>
    </recommendedName>
</protein>
<dbReference type="Proteomes" id="UP000595140">
    <property type="component" value="Unassembled WGS sequence"/>
</dbReference>
<dbReference type="Gene3D" id="1.10.510.10">
    <property type="entry name" value="Transferase(Phosphotransferase) domain 1"/>
    <property type="match status" value="1"/>
</dbReference>
<dbReference type="EMBL" id="OOIL02004928">
    <property type="protein sequence ID" value="VFQ93566.1"/>
    <property type="molecule type" value="Genomic_DNA"/>
</dbReference>
<evidence type="ECO:0000313" key="4">
    <source>
        <dbReference type="EMBL" id="VFQ93566.1"/>
    </source>
</evidence>
<dbReference type="GO" id="GO:0005524">
    <property type="term" value="F:ATP binding"/>
    <property type="evidence" value="ECO:0007669"/>
    <property type="project" value="InterPro"/>
</dbReference>
<accession>A0A484MZF3</accession>
<dbReference type="InterPro" id="IPR051824">
    <property type="entry name" value="LRR_Rcpt-Like_S/T_Kinase"/>
</dbReference>
<dbReference type="OrthoDB" id="4062651at2759"/>
<reference evidence="4 5" key="1">
    <citation type="submission" date="2018-04" db="EMBL/GenBank/DDBJ databases">
        <authorList>
            <person name="Vogel A."/>
        </authorList>
    </citation>
    <scope>NUCLEOTIDE SEQUENCE [LARGE SCALE GENOMIC DNA]</scope>
</reference>
<dbReference type="PANTHER" id="PTHR48006">
    <property type="entry name" value="LEUCINE-RICH REPEAT-CONTAINING PROTEIN DDB_G0281931-RELATED"/>
    <property type="match status" value="1"/>
</dbReference>
<dbReference type="PANTHER" id="PTHR48006:SF72">
    <property type="entry name" value="LRR RECEPTOR-LIKE SERINE_THREONINE-PROTEIN KINASE RFK1-RELATED"/>
    <property type="match status" value="1"/>
</dbReference>
<evidence type="ECO:0000259" key="3">
    <source>
        <dbReference type="PROSITE" id="PS50011"/>
    </source>
</evidence>
<dbReference type="InterPro" id="IPR000719">
    <property type="entry name" value="Prot_kinase_dom"/>
</dbReference>
<dbReference type="InterPro" id="IPR011009">
    <property type="entry name" value="Kinase-like_dom_sf"/>
</dbReference>
<feature type="region of interest" description="Disordered" evidence="2">
    <location>
        <begin position="110"/>
        <end position="145"/>
    </location>
</feature>
<organism evidence="4 5">
    <name type="scientific">Cuscuta campestris</name>
    <dbReference type="NCBI Taxonomy" id="132261"/>
    <lineage>
        <taxon>Eukaryota</taxon>
        <taxon>Viridiplantae</taxon>
        <taxon>Streptophyta</taxon>
        <taxon>Embryophyta</taxon>
        <taxon>Tracheophyta</taxon>
        <taxon>Spermatophyta</taxon>
        <taxon>Magnoliopsida</taxon>
        <taxon>eudicotyledons</taxon>
        <taxon>Gunneridae</taxon>
        <taxon>Pentapetalae</taxon>
        <taxon>asterids</taxon>
        <taxon>lamiids</taxon>
        <taxon>Solanales</taxon>
        <taxon>Convolvulaceae</taxon>
        <taxon>Cuscuteae</taxon>
        <taxon>Cuscuta</taxon>
        <taxon>Cuscuta subgen. Grammica</taxon>
        <taxon>Cuscuta sect. Cleistogrammica</taxon>
    </lineage>
</organism>
<evidence type="ECO:0000256" key="1">
    <source>
        <dbReference type="ARBA" id="ARBA00004479"/>
    </source>
</evidence>
<dbReference type="GO" id="GO:0016020">
    <property type="term" value="C:membrane"/>
    <property type="evidence" value="ECO:0007669"/>
    <property type="project" value="UniProtKB-SubCell"/>
</dbReference>
<evidence type="ECO:0000313" key="5">
    <source>
        <dbReference type="Proteomes" id="UP000595140"/>
    </source>
</evidence>
<sequence length="145" mass="16439">MNPRLGSFALAEFLARNEHGNHHVVVNRNKSVRGIFGYMSSEHMDSGEATATAADVYSYGVVLLEILIGEPAVDFRRPEVIFVHKLHKFEQSKRPYEDLADRRLTAERLIKEGSGRGKMKKRRERVGDWQGGTGSGVRKKRMITK</sequence>
<dbReference type="SUPFAM" id="SSF56112">
    <property type="entry name" value="Protein kinase-like (PK-like)"/>
    <property type="match status" value="1"/>
</dbReference>
<proteinExistence type="predicted"/>